<name>A0A7S4J2V4_9EUKA</name>
<proteinExistence type="predicted"/>
<feature type="region of interest" description="Disordered" evidence="1">
    <location>
        <begin position="155"/>
        <end position="178"/>
    </location>
</feature>
<evidence type="ECO:0000313" key="2">
    <source>
        <dbReference type="EMBL" id="CAE2248987.1"/>
    </source>
</evidence>
<protein>
    <submittedName>
        <fullName evidence="2">Uncharacterized protein</fullName>
    </submittedName>
</protein>
<dbReference type="AlphaFoldDB" id="A0A7S4J2V4"/>
<accession>A0A7S4J2V4</accession>
<reference evidence="2" key="1">
    <citation type="submission" date="2021-01" db="EMBL/GenBank/DDBJ databases">
        <authorList>
            <person name="Corre E."/>
            <person name="Pelletier E."/>
            <person name="Niang G."/>
            <person name="Scheremetjew M."/>
            <person name="Finn R."/>
            <person name="Kale V."/>
            <person name="Holt S."/>
            <person name="Cochrane G."/>
            <person name="Meng A."/>
            <person name="Brown T."/>
            <person name="Cohen L."/>
        </authorList>
    </citation>
    <scope>NUCLEOTIDE SEQUENCE</scope>
    <source>
        <strain evidence="2">UIO037</strain>
    </source>
</reference>
<gene>
    <name evidence="2" type="ORF">CPOL0286_LOCUS14413</name>
</gene>
<organism evidence="2">
    <name type="scientific">Prymnesium polylepis</name>
    <dbReference type="NCBI Taxonomy" id="72548"/>
    <lineage>
        <taxon>Eukaryota</taxon>
        <taxon>Haptista</taxon>
        <taxon>Haptophyta</taxon>
        <taxon>Prymnesiophyceae</taxon>
        <taxon>Prymnesiales</taxon>
        <taxon>Prymnesiaceae</taxon>
        <taxon>Prymnesium</taxon>
    </lineage>
</organism>
<evidence type="ECO:0000256" key="1">
    <source>
        <dbReference type="SAM" id="MobiDB-lite"/>
    </source>
</evidence>
<dbReference type="EMBL" id="HBKO01031642">
    <property type="protein sequence ID" value="CAE2248987.1"/>
    <property type="molecule type" value="Transcribed_RNA"/>
</dbReference>
<sequence length="262" mass="28861">MPSAPSVEALVETRTRVRAIEDDDDDELSPLPSRISRSARKRHIHNVRTQRLHELALASLMEPYPRGRPLDSPAKAKLRRSFDLAAGCETSRLDILLEDFDSSMRNWQPVGKHVRWSDKQPRELPRLDCPESPAAASSPCKCACADGAALQQRSPLKPVNVPTRPPTPRPPPPLAEWMPIMSSAPAAEAPPHALADDEPEAVLECERLLLSSPPPSPPPSGPPRCRRASSLVLPTILPTVDASRSGVLAAQRRERRWRSKSL</sequence>
<feature type="compositionally biased region" description="Pro residues" evidence="1">
    <location>
        <begin position="163"/>
        <end position="174"/>
    </location>
</feature>